<reference evidence="1" key="1">
    <citation type="journal article" date="2014" name="Nat. Commun.">
        <title>The rainbow trout genome provides novel insights into evolution after whole-genome duplication in vertebrates.</title>
        <authorList>
            <person name="Berthelot C."/>
            <person name="Brunet F."/>
            <person name="Chalopin D."/>
            <person name="Juanchich A."/>
            <person name="Bernard M."/>
            <person name="Noel B."/>
            <person name="Bento P."/>
            <person name="Da Silva C."/>
            <person name="Labadie K."/>
            <person name="Alberti A."/>
            <person name="Aury J.M."/>
            <person name="Louis A."/>
            <person name="Dehais P."/>
            <person name="Bardou P."/>
            <person name="Montfort J."/>
            <person name="Klopp C."/>
            <person name="Cabau C."/>
            <person name="Gaspin C."/>
            <person name="Thorgaard G.H."/>
            <person name="Boussaha M."/>
            <person name="Quillet E."/>
            <person name="Guyomard R."/>
            <person name="Galiana D."/>
            <person name="Bobe J."/>
            <person name="Volff J.N."/>
            <person name="Genet C."/>
            <person name="Wincker P."/>
            <person name="Jaillon O."/>
            <person name="Roest Crollius H."/>
            <person name="Guiguen Y."/>
        </authorList>
    </citation>
    <scope>NUCLEOTIDE SEQUENCE [LARGE SCALE GENOMIC DNA]</scope>
</reference>
<dbReference type="STRING" id="8022.A0A060Z6A8"/>
<dbReference type="EMBL" id="FR947928">
    <property type="protein sequence ID" value="CDQ99561.1"/>
    <property type="molecule type" value="Genomic_DNA"/>
</dbReference>
<gene>
    <name evidence="1" type="ORF">GSONMT00029099001</name>
</gene>
<organism evidence="1 2">
    <name type="scientific">Oncorhynchus mykiss</name>
    <name type="common">Rainbow trout</name>
    <name type="synonym">Salmo gairdneri</name>
    <dbReference type="NCBI Taxonomy" id="8022"/>
    <lineage>
        <taxon>Eukaryota</taxon>
        <taxon>Metazoa</taxon>
        <taxon>Chordata</taxon>
        <taxon>Craniata</taxon>
        <taxon>Vertebrata</taxon>
        <taxon>Euteleostomi</taxon>
        <taxon>Actinopterygii</taxon>
        <taxon>Neopterygii</taxon>
        <taxon>Teleostei</taxon>
        <taxon>Protacanthopterygii</taxon>
        <taxon>Salmoniformes</taxon>
        <taxon>Salmonidae</taxon>
        <taxon>Salmoninae</taxon>
        <taxon>Oncorhynchus</taxon>
    </lineage>
</organism>
<name>A0A060Z6A8_ONCMY</name>
<dbReference type="AlphaFoldDB" id="A0A060Z6A8"/>
<dbReference type="PaxDb" id="8022-A0A060Z6A8"/>
<feature type="non-terminal residue" evidence="1">
    <location>
        <position position="1"/>
    </location>
</feature>
<protein>
    <submittedName>
        <fullName evidence="1">Uncharacterized protein</fullName>
    </submittedName>
</protein>
<dbReference type="InterPro" id="IPR019306">
    <property type="entry name" value="TMEM231"/>
</dbReference>
<accession>A0A060Z6A8</accession>
<dbReference type="Pfam" id="PF10149">
    <property type="entry name" value="TM231"/>
    <property type="match status" value="1"/>
</dbReference>
<reference evidence="1" key="2">
    <citation type="submission" date="2014-03" db="EMBL/GenBank/DDBJ databases">
        <authorList>
            <person name="Genoscope - CEA"/>
        </authorList>
    </citation>
    <scope>NUCLEOTIDE SEQUENCE</scope>
</reference>
<proteinExistence type="predicted"/>
<evidence type="ECO:0000313" key="1">
    <source>
        <dbReference type="EMBL" id="CDQ99561.1"/>
    </source>
</evidence>
<dbReference type="Proteomes" id="UP000193380">
    <property type="component" value="Unassembled WGS sequence"/>
</dbReference>
<sequence>VSVIDGASPFASAYDLANVIGSYQDRNLTTFLSCPGPVWTVGRAAGTPFQINANVRYPVEVVRYPLLCVCVCVLKRLVKIHLSLCVSCCLTSLTMHILWQVHKGQTFMFTFLIVSLSI</sequence>
<evidence type="ECO:0000313" key="2">
    <source>
        <dbReference type="Proteomes" id="UP000193380"/>
    </source>
</evidence>